<organism evidence="3 4">
    <name type="scientific">Arsenicicoccus piscis</name>
    <dbReference type="NCBI Taxonomy" id="673954"/>
    <lineage>
        <taxon>Bacteria</taxon>
        <taxon>Bacillati</taxon>
        <taxon>Actinomycetota</taxon>
        <taxon>Actinomycetes</taxon>
        <taxon>Micrococcales</taxon>
        <taxon>Intrasporangiaceae</taxon>
        <taxon>Arsenicicoccus</taxon>
    </lineage>
</organism>
<keyword evidence="4" id="KW-1185">Reference proteome</keyword>
<evidence type="ECO:0000259" key="2">
    <source>
        <dbReference type="Pfam" id="PF01571"/>
    </source>
</evidence>
<reference evidence="4" key="1">
    <citation type="journal article" date="2019" name="Int. J. Syst. Evol. Microbiol.">
        <title>The Global Catalogue of Microorganisms (GCM) 10K type strain sequencing project: providing services to taxonomists for standard genome sequencing and annotation.</title>
        <authorList>
            <consortium name="The Broad Institute Genomics Platform"/>
            <consortium name="The Broad Institute Genome Sequencing Center for Infectious Disease"/>
            <person name="Wu L."/>
            <person name="Ma J."/>
        </authorList>
    </citation>
    <scope>NUCLEOTIDE SEQUENCE [LARGE SCALE GENOMIC DNA]</scope>
    <source>
        <strain evidence="4">NBRC 105830</strain>
    </source>
</reference>
<dbReference type="PANTHER" id="PTHR22602:SF0">
    <property type="entry name" value="TRANSFERASE CAF17, MITOCHONDRIAL-RELATED"/>
    <property type="match status" value="1"/>
</dbReference>
<evidence type="ECO:0000313" key="4">
    <source>
        <dbReference type="Proteomes" id="UP001157109"/>
    </source>
</evidence>
<feature type="domain" description="GCVT N-terminal" evidence="2">
    <location>
        <begin position="15"/>
        <end position="143"/>
    </location>
</feature>
<dbReference type="SUPFAM" id="SSF101790">
    <property type="entry name" value="Aminomethyltransferase beta-barrel domain"/>
    <property type="match status" value="1"/>
</dbReference>
<gene>
    <name evidence="3" type="ORF">GCM10025862_28120</name>
</gene>
<dbReference type="Gene3D" id="3.30.1360.120">
    <property type="entry name" value="Probable tRNA modification gtpase trme, domain 1"/>
    <property type="match status" value="1"/>
</dbReference>
<dbReference type="RefSeq" id="WP_241443958.1">
    <property type="nucleotide sequence ID" value="NZ_BSUJ01000001.1"/>
</dbReference>
<protein>
    <submittedName>
        <fullName evidence="3">Folate-binding protein</fullName>
    </submittedName>
</protein>
<keyword evidence="1" id="KW-0809">Transit peptide</keyword>
<dbReference type="InterPro" id="IPR045179">
    <property type="entry name" value="YgfZ/GcvT"/>
</dbReference>
<accession>A0ABQ6HR28</accession>
<dbReference type="InterPro" id="IPR029043">
    <property type="entry name" value="GcvT/YgfZ_C"/>
</dbReference>
<dbReference type="SUPFAM" id="SSF103025">
    <property type="entry name" value="Folate-binding domain"/>
    <property type="match status" value="1"/>
</dbReference>
<sequence>MTELAPSPLLTTSGAVAGEGLDATVAIHYGDPMREQRLLVEGLAVVDLSNRGVVTVTGPDRLTWLNSMTTQAISTLKPGESAEDLVLSPHGHIEHDLHLVDDGETTWITVEPGTAPDLVAFLDRMRFMLRVEIADRTDDFAVLGEPSSRAGLPGEPPTWVDPWPHQGPDTALYGPQEHPADGRWHWRELIVPRADLVAAVGDRPLSGLWALDALRVAAWRPRAGAETDHRTIPHELDLLRTAVHLHKGCYRGQETIARVHNLGRPPRRLVFLHLDGSGHALPDAGADVVLDGRVVGRLTSVARHYEDGPIGLAVIKRNTPLDATLVAGGVAAAQQEIVPR</sequence>
<dbReference type="InterPro" id="IPR006222">
    <property type="entry name" value="GCVT_N"/>
</dbReference>
<dbReference type="InterPro" id="IPR027266">
    <property type="entry name" value="TrmE/GcvT-like"/>
</dbReference>
<dbReference type="NCBIfam" id="TIGR03317">
    <property type="entry name" value="ygfZ_signature"/>
    <property type="match status" value="1"/>
</dbReference>
<dbReference type="Pfam" id="PF01571">
    <property type="entry name" value="GCV_T"/>
    <property type="match status" value="1"/>
</dbReference>
<dbReference type="PIRSF" id="PIRSF006487">
    <property type="entry name" value="GcvT"/>
    <property type="match status" value="1"/>
</dbReference>
<proteinExistence type="predicted"/>
<evidence type="ECO:0000256" key="1">
    <source>
        <dbReference type="ARBA" id="ARBA00022946"/>
    </source>
</evidence>
<evidence type="ECO:0000313" key="3">
    <source>
        <dbReference type="EMBL" id="GMA20791.1"/>
    </source>
</evidence>
<dbReference type="InterPro" id="IPR017703">
    <property type="entry name" value="YgfZ/GCV_T_CS"/>
</dbReference>
<dbReference type="Proteomes" id="UP001157109">
    <property type="component" value="Unassembled WGS sequence"/>
</dbReference>
<comment type="caution">
    <text evidence="3">The sequence shown here is derived from an EMBL/GenBank/DDBJ whole genome shotgun (WGS) entry which is preliminary data.</text>
</comment>
<dbReference type="PANTHER" id="PTHR22602">
    <property type="entry name" value="TRANSFERASE CAF17, MITOCHONDRIAL-RELATED"/>
    <property type="match status" value="1"/>
</dbReference>
<name>A0ABQ6HR28_9MICO</name>
<dbReference type="EMBL" id="BSUJ01000001">
    <property type="protein sequence ID" value="GMA20791.1"/>
    <property type="molecule type" value="Genomic_DNA"/>
</dbReference>